<name>A0A2W1BPC1_HELAM</name>
<dbReference type="EMBL" id="KZ150031">
    <property type="protein sequence ID" value="PZC74716.1"/>
    <property type="molecule type" value="Genomic_DNA"/>
</dbReference>
<accession>A0A2W1BPC1</accession>
<protein>
    <recommendedName>
        <fullName evidence="5">Secreted protein</fullName>
    </recommendedName>
</protein>
<dbReference type="Proteomes" id="UP000249218">
    <property type="component" value="Unassembled WGS sequence"/>
</dbReference>
<feature type="chain" id="PRO_5016066068" description="Secreted protein" evidence="2">
    <location>
        <begin position="30"/>
        <end position="185"/>
    </location>
</feature>
<gene>
    <name evidence="3" type="primary">HaOG207293</name>
    <name evidence="3" type="ORF">B5X24_HaOG207293</name>
</gene>
<evidence type="ECO:0000256" key="2">
    <source>
        <dbReference type="SAM" id="SignalP"/>
    </source>
</evidence>
<evidence type="ECO:0000256" key="1">
    <source>
        <dbReference type="SAM" id="MobiDB-lite"/>
    </source>
</evidence>
<feature type="signal peptide" evidence="2">
    <location>
        <begin position="1"/>
        <end position="29"/>
    </location>
</feature>
<keyword evidence="2" id="KW-0732">Signal</keyword>
<proteinExistence type="predicted"/>
<evidence type="ECO:0000313" key="3">
    <source>
        <dbReference type="EMBL" id="PZC74716.1"/>
    </source>
</evidence>
<evidence type="ECO:0000313" key="4">
    <source>
        <dbReference type="Proteomes" id="UP000249218"/>
    </source>
</evidence>
<organism evidence="3 4">
    <name type="scientific">Helicoverpa armigera</name>
    <name type="common">Cotton bollworm</name>
    <name type="synonym">Heliothis armigera</name>
    <dbReference type="NCBI Taxonomy" id="29058"/>
    <lineage>
        <taxon>Eukaryota</taxon>
        <taxon>Metazoa</taxon>
        <taxon>Ecdysozoa</taxon>
        <taxon>Arthropoda</taxon>
        <taxon>Hexapoda</taxon>
        <taxon>Insecta</taxon>
        <taxon>Pterygota</taxon>
        <taxon>Neoptera</taxon>
        <taxon>Endopterygota</taxon>
        <taxon>Lepidoptera</taxon>
        <taxon>Glossata</taxon>
        <taxon>Ditrysia</taxon>
        <taxon>Noctuoidea</taxon>
        <taxon>Noctuidae</taxon>
        <taxon>Heliothinae</taxon>
        <taxon>Helicoverpa</taxon>
    </lineage>
</organism>
<sequence>MSITGLGGHDGRTYLAFLFGFILTVQVATNHSRISEHESGTSCQHQKFNEKENCSHAVSSQRVGCEVTSARRVQAASFETPTNSQKTYCWLNTYPSYMINGDSRFAQRGNRTRVNYEFQTSAQSGRTAGSAGLRHVRRGGGNDTRSVQHNVSVTYMKARRRCANTAQRRTNSISNCQYTAHAPRN</sequence>
<evidence type="ECO:0008006" key="5">
    <source>
        <dbReference type="Google" id="ProtNLM"/>
    </source>
</evidence>
<keyword evidence="4" id="KW-1185">Reference proteome</keyword>
<reference evidence="3 4" key="1">
    <citation type="journal article" date="2017" name="BMC Biol.">
        <title>Genomic innovations, transcriptional plasticity and gene loss underlying the evolution and divergence of two highly polyphagous and invasive Helicoverpa pest species.</title>
        <authorList>
            <person name="Pearce S.L."/>
            <person name="Clarke D.F."/>
            <person name="East P.D."/>
            <person name="Elfekih S."/>
            <person name="Gordon K.H."/>
            <person name="Jermiin L.S."/>
            <person name="McGaughran A."/>
            <person name="Oakeshott J.G."/>
            <person name="Papanikolaou A."/>
            <person name="Perera O.P."/>
            <person name="Rane R.V."/>
            <person name="Richards S."/>
            <person name="Tay W.T."/>
            <person name="Walsh T.K."/>
            <person name="Anderson A."/>
            <person name="Anderson C.J."/>
            <person name="Asgari S."/>
            <person name="Board P.G."/>
            <person name="Bretschneider A."/>
            <person name="Campbell P.M."/>
            <person name="Chertemps T."/>
            <person name="Christeller J.T."/>
            <person name="Coppin C.W."/>
            <person name="Downes S.J."/>
            <person name="Duan G."/>
            <person name="Farnsworth C.A."/>
            <person name="Good R.T."/>
            <person name="Han L.B."/>
            <person name="Han Y.C."/>
            <person name="Hatje K."/>
            <person name="Horne I."/>
            <person name="Huang Y.P."/>
            <person name="Hughes D.S."/>
            <person name="Jacquin-Joly E."/>
            <person name="James W."/>
            <person name="Jhangiani S."/>
            <person name="Kollmar M."/>
            <person name="Kuwar S.S."/>
            <person name="Li S."/>
            <person name="Liu N.Y."/>
            <person name="Maibeche M.T."/>
            <person name="Miller J.R."/>
            <person name="Montagne N."/>
            <person name="Perry T."/>
            <person name="Qu J."/>
            <person name="Song S.V."/>
            <person name="Sutton G.G."/>
            <person name="Vogel H."/>
            <person name="Walenz B.P."/>
            <person name="Xu W."/>
            <person name="Zhang H.J."/>
            <person name="Zou Z."/>
            <person name="Batterham P."/>
            <person name="Edwards O.R."/>
            <person name="Feyereisen R."/>
            <person name="Gibbs R.A."/>
            <person name="Heckel D.G."/>
            <person name="McGrath A."/>
            <person name="Robin C."/>
            <person name="Scherer S.E."/>
            <person name="Worley K.C."/>
            <person name="Wu Y.D."/>
        </authorList>
    </citation>
    <scope>NUCLEOTIDE SEQUENCE [LARGE SCALE GENOMIC DNA]</scope>
    <source>
        <strain evidence="3">Harm_GR_Male_#8</strain>
        <tissue evidence="3">Whole organism</tissue>
    </source>
</reference>
<feature type="region of interest" description="Disordered" evidence="1">
    <location>
        <begin position="124"/>
        <end position="148"/>
    </location>
</feature>
<dbReference type="AlphaFoldDB" id="A0A2W1BPC1"/>